<evidence type="ECO:0000313" key="3">
    <source>
        <dbReference type="EMBL" id="QKJ32694.1"/>
    </source>
</evidence>
<dbReference type="GO" id="GO:0016788">
    <property type="term" value="F:hydrolase activity, acting on ester bonds"/>
    <property type="evidence" value="ECO:0007669"/>
    <property type="project" value="InterPro"/>
</dbReference>
<dbReference type="Gene3D" id="3.40.720.10">
    <property type="entry name" value="Alkaline Phosphatase, subunit A"/>
    <property type="match status" value="1"/>
</dbReference>
<evidence type="ECO:0000313" key="4">
    <source>
        <dbReference type="Proteomes" id="UP000505355"/>
    </source>
</evidence>
<dbReference type="InterPro" id="IPR017850">
    <property type="entry name" value="Alkaline_phosphatase_core_sf"/>
</dbReference>
<name>A0A7D4TSB1_9SPHI</name>
<dbReference type="Gene3D" id="2.130.10.10">
    <property type="entry name" value="YVTN repeat-like/Quinoprotein amine dehydrogenase"/>
    <property type="match status" value="1"/>
</dbReference>
<dbReference type="InterPro" id="IPR019405">
    <property type="entry name" value="Lactonase_7-beta_prop"/>
</dbReference>
<keyword evidence="1" id="KW-0378">Hydrolase</keyword>
<dbReference type="EMBL" id="CP054139">
    <property type="protein sequence ID" value="QKJ32694.1"/>
    <property type="molecule type" value="Genomic_DNA"/>
</dbReference>
<keyword evidence="4" id="KW-1185">Reference proteome</keyword>
<dbReference type="Proteomes" id="UP000505355">
    <property type="component" value="Chromosome"/>
</dbReference>
<feature type="signal peptide" evidence="2">
    <location>
        <begin position="1"/>
        <end position="21"/>
    </location>
</feature>
<dbReference type="SUPFAM" id="SSF50974">
    <property type="entry name" value="Nitrous oxide reductase, N-terminal domain"/>
    <property type="match status" value="1"/>
</dbReference>
<dbReference type="InterPro" id="IPR007312">
    <property type="entry name" value="Phosphoesterase"/>
</dbReference>
<dbReference type="InterPro" id="IPR015943">
    <property type="entry name" value="WD40/YVTN_repeat-like_dom_sf"/>
</dbReference>
<dbReference type="SUPFAM" id="SSF53649">
    <property type="entry name" value="Alkaline phosphatase-like"/>
    <property type="match status" value="1"/>
</dbReference>
<feature type="chain" id="PRO_5028844606" evidence="2">
    <location>
        <begin position="22"/>
        <end position="908"/>
    </location>
</feature>
<organism evidence="3 4">
    <name type="scientific">Mucilaginibacter mali</name>
    <dbReference type="NCBI Taxonomy" id="2740462"/>
    <lineage>
        <taxon>Bacteria</taxon>
        <taxon>Pseudomonadati</taxon>
        <taxon>Bacteroidota</taxon>
        <taxon>Sphingobacteriia</taxon>
        <taxon>Sphingobacteriales</taxon>
        <taxon>Sphingobacteriaceae</taxon>
        <taxon>Mucilaginibacter</taxon>
    </lineage>
</organism>
<evidence type="ECO:0000256" key="1">
    <source>
        <dbReference type="ARBA" id="ARBA00022801"/>
    </source>
</evidence>
<gene>
    <name evidence="3" type="ORF">HQ865_24010</name>
</gene>
<reference evidence="3 4" key="1">
    <citation type="submission" date="2020-05" db="EMBL/GenBank/DDBJ databases">
        <title>Mucilaginibacter mali sp. nov.</title>
        <authorList>
            <person name="Kim H.S."/>
            <person name="Lee K.C."/>
            <person name="Suh M.K."/>
            <person name="Kim J.-S."/>
            <person name="Han K.-I."/>
            <person name="Eom M.K."/>
            <person name="Shin Y.K."/>
            <person name="Lee J.-S."/>
        </authorList>
    </citation>
    <scope>NUCLEOTIDE SEQUENCE [LARGE SCALE GENOMIC DNA]</scope>
    <source>
        <strain evidence="3 4">G2-14</strain>
    </source>
</reference>
<dbReference type="Pfam" id="PF10282">
    <property type="entry name" value="Lactonase"/>
    <property type="match status" value="1"/>
</dbReference>
<proteinExistence type="predicted"/>
<dbReference type="RefSeq" id="WP_173417341.1">
    <property type="nucleotide sequence ID" value="NZ_CP054139.1"/>
</dbReference>
<accession>A0A7D4TSB1</accession>
<dbReference type="KEGG" id="mmab:HQ865_24010"/>
<protein>
    <submittedName>
        <fullName evidence="3">Bifunctional YncE family protein/alkaline phosphatase family protein</fullName>
    </submittedName>
</protein>
<evidence type="ECO:0000256" key="2">
    <source>
        <dbReference type="SAM" id="SignalP"/>
    </source>
</evidence>
<dbReference type="InterPro" id="IPR051200">
    <property type="entry name" value="Host-pathogen_enzymatic-act"/>
</dbReference>
<keyword evidence="2" id="KW-0732">Signal</keyword>
<sequence>MSSYKTIAPAIIMALALSACHQPNRTHALKNADQVNQHNSYDDSTLRQTNLPVLMPYNRIIDPAGEVLRYGEDTQENHSLDLKAIPGTDLVAVEDRYGMSVVSISDHKVIDRWLYTADAKYRGQMSTFSGLEVYKTADGKVKILWGSANAGNKQSFVMEAGWDGQKLSLSKSFAIKPEGESPLALPNKVLMAQQDGINYLYVVLNGNNQLLKINWDKQELTWAKPTGVAPYGMAKVGNKIYLSNWAGPQVTDKNAEAAGVPYGKAYTNAQTGATSRGTVSVFDANSGNVIKEIETGLHPNDVIASADGRFIYVANGNSDNISVINTTDDKIAETIDVSLHPGDKGFIGDTPNAITLSDDGRTLYVSNGLDNAVAVVQLSGKSATKGSGSSMIKGFIPTEAYPAGLIIKNNTLVVTNLEGEGSRINAKDMKRKPSDLPATNGDAFNSHRQLATVSFIPLPDDKTLETYTKRVNQLNLAYRAELARLMPRKDVAPVPVPERIGEPSVFQHVIYIIKENRTYDQVLGDVKAGNGSPDLCIFGEQVTPNEHQLVKDFLLMDNYYVSGKSSAEGHQWTDAAMVTDYLEKNVRAWFRSYPHVQEDALVYDKKGFIWNNAADHGKTVRIYGEACTPHFKKGLTWLPIYNDYMAGKMLEFNNTSTISRVRPMLSPTYPGYDDHDINDQIRASAFIKELNDYEKQPGDKLPQLMVMALPADHTGGTTPRLPTPRAMVADNDLALGRIVEAVSKSRFWKNTVIFVTEDDSQAGWDHVSAYRTTGFVISPYSRLKQTVHTNYNQTCIVRTIEQILGIPPMNSVDATALPMFNCFTQRPDNSFVYTHVANQVPLNEMNAKLSMLKGIDLYYARQSMRPEFKHIDGGNDDLMNRIIWNSVKGKKPYPKKYAGHDTGDDDDD</sequence>
<dbReference type="PROSITE" id="PS51257">
    <property type="entry name" value="PROKAR_LIPOPROTEIN"/>
    <property type="match status" value="1"/>
</dbReference>
<dbReference type="AlphaFoldDB" id="A0A7D4TSB1"/>
<dbReference type="PANTHER" id="PTHR47197:SF3">
    <property type="entry name" value="DIHYDRO-HEME D1 DEHYDROGENASE"/>
    <property type="match status" value="1"/>
</dbReference>
<dbReference type="PANTHER" id="PTHR47197">
    <property type="entry name" value="PROTEIN NIRF"/>
    <property type="match status" value="1"/>
</dbReference>
<dbReference type="InterPro" id="IPR011045">
    <property type="entry name" value="N2O_reductase_N"/>
</dbReference>
<dbReference type="Pfam" id="PF04185">
    <property type="entry name" value="Phosphoesterase"/>
    <property type="match status" value="1"/>
</dbReference>